<dbReference type="InterPro" id="IPR029058">
    <property type="entry name" value="AB_hydrolase_fold"/>
</dbReference>
<protein>
    <recommendedName>
        <fullName evidence="4">Monoacylglycerol lipase</fullName>
        <ecNumber evidence="3">3.1.1.23</ecNumber>
    </recommendedName>
</protein>
<comment type="similarity">
    <text evidence="2">Belongs to the AB hydrolase superfamily.</text>
</comment>
<evidence type="ECO:0000259" key="5">
    <source>
        <dbReference type="Pfam" id="PF12146"/>
    </source>
</evidence>
<dbReference type="Pfam" id="PF12146">
    <property type="entry name" value="Hydrolase_4"/>
    <property type="match status" value="1"/>
</dbReference>
<keyword evidence="6" id="KW-0378">Hydrolase</keyword>
<dbReference type="InterPro" id="IPR000073">
    <property type="entry name" value="AB_hydrolase_1"/>
</dbReference>
<dbReference type="PANTHER" id="PTHR11614">
    <property type="entry name" value="PHOSPHOLIPASE-RELATED"/>
    <property type="match status" value="1"/>
</dbReference>
<dbReference type="FunFam" id="3.40.50.1820:FF:000117">
    <property type="entry name" value="Monoglyceride lipase, putative"/>
    <property type="match status" value="1"/>
</dbReference>
<feature type="domain" description="Serine aminopeptidase S33" evidence="5">
    <location>
        <begin position="27"/>
        <end position="260"/>
    </location>
</feature>
<proteinExistence type="inferred from homology"/>
<reference evidence="6" key="1">
    <citation type="submission" date="2019-11" db="EMBL/GenBank/DDBJ databases">
        <title>Genomic insights into an expanded diversity of filamentous marine cyanobacteria reveals the extraordinary biosynthetic potential of Moorea and Okeania.</title>
        <authorList>
            <person name="Ferreira Leao T."/>
            <person name="Wang M."/>
            <person name="Moss N."/>
            <person name="Da Silva R."/>
            <person name="Sanders J."/>
            <person name="Nurk S."/>
            <person name="Gurevich A."/>
            <person name="Humphrey G."/>
            <person name="Reher R."/>
            <person name="Zhu Q."/>
            <person name="Belda-Ferre P."/>
            <person name="Glukhov E."/>
            <person name="Rex R."/>
            <person name="Dorrestein P.C."/>
            <person name="Knight R."/>
            <person name="Pevzner P."/>
            <person name="Gerwick W.H."/>
            <person name="Gerwick L."/>
        </authorList>
    </citation>
    <scope>NUCLEOTIDE SEQUENCE</scope>
    <source>
        <strain evidence="6">SIO1C4</strain>
    </source>
</reference>
<evidence type="ECO:0000256" key="4">
    <source>
        <dbReference type="ARBA" id="ARBA00071261"/>
    </source>
</evidence>
<organism evidence="6">
    <name type="scientific">Symploca sp. SIO1C4</name>
    <dbReference type="NCBI Taxonomy" id="2607765"/>
    <lineage>
        <taxon>Bacteria</taxon>
        <taxon>Bacillati</taxon>
        <taxon>Cyanobacteriota</taxon>
        <taxon>Cyanophyceae</taxon>
        <taxon>Coleofasciculales</taxon>
        <taxon>Coleofasciculaceae</taxon>
        <taxon>Symploca</taxon>
    </lineage>
</organism>
<evidence type="ECO:0000256" key="2">
    <source>
        <dbReference type="ARBA" id="ARBA00008645"/>
    </source>
</evidence>
<evidence type="ECO:0000256" key="1">
    <source>
        <dbReference type="ARBA" id="ARBA00001613"/>
    </source>
</evidence>
<evidence type="ECO:0000313" key="6">
    <source>
        <dbReference type="EMBL" id="NER26766.1"/>
    </source>
</evidence>
<dbReference type="InterPro" id="IPR051044">
    <property type="entry name" value="MAG_DAG_Lipase"/>
</dbReference>
<name>A0A6B3MZ99_9CYAN</name>
<comment type="caution">
    <text evidence="6">The sequence shown here is derived from an EMBL/GenBank/DDBJ whole genome shotgun (WGS) entry which is preliminary data.</text>
</comment>
<dbReference type="InterPro" id="IPR022742">
    <property type="entry name" value="Hydrolase_4"/>
</dbReference>
<sequence length="289" mass="32499">MIQCRKGTFKGARGINLFYQSWHPPGEPHAILVIVHGLGAHSGLFGNVVEYLVPRNYTIYGFDLRGHGRSSGQRGYISSWADFREDLKAFLKMIEQKEFCSRRFVLGHSMGGVIALEYLIRTRAPERGVITLAPALGTVGVSPLRLNLGKILSRLYPRFTLNTGIDLSSSSRDPEVVTAYAQDPLRHRKGTARLVTEFFATVDWVHLHADGLQIPLLILQGGADKVTLPSGSRTFFEEVTFPDKEKREYPQAYHEIHNDLNYQQMLADLEDWLERHLVPADSNNTPIAS</sequence>
<dbReference type="SUPFAM" id="SSF53474">
    <property type="entry name" value="alpha/beta-Hydrolases"/>
    <property type="match status" value="1"/>
</dbReference>
<gene>
    <name evidence="6" type="ORF">F6J89_03830</name>
</gene>
<evidence type="ECO:0000256" key="3">
    <source>
        <dbReference type="ARBA" id="ARBA00013254"/>
    </source>
</evidence>
<dbReference type="EC" id="3.1.1.23" evidence="3"/>
<dbReference type="PRINTS" id="PR00111">
    <property type="entry name" value="ABHYDROLASE"/>
</dbReference>
<dbReference type="EMBL" id="JAAHFQ010000048">
    <property type="protein sequence ID" value="NER26766.1"/>
    <property type="molecule type" value="Genomic_DNA"/>
</dbReference>
<comment type="catalytic activity">
    <reaction evidence="1">
        <text>Hydrolyzes glycerol monoesters of long-chain fatty acids.</text>
        <dbReference type="EC" id="3.1.1.23"/>
    </reaction>
</comment>
<accession>A0A6B3MZ99</accession>
<dbReference type="GO" id="GO:0047372">
    <property type="term" value="F:monoacylglycerol lipase activity"/>
    <property type="evidence" value="ECO:0007669"/>
    <property type="project" value="UniProtKB-EC"/>
</dbReference>
<dbReference type="Gene3D" id="3.40.50.1820">
    <property type="entry name" value="alpha/beta hydrolase"/>
    <property type="match status" value="1"/>
</dbReference>
<dbReference type="AlphaFoldDB" id="A0A6B3MZ99"/>